<dbReference type="RefSeq" id="WP_077362248.1">
    <property type="nucleotide sequence ID" value="NZ_MQMF01000002.1"/>
</dbReference>
<evidence type="ECO:0000313" key="4">
    <source>
        <dbReference type="EMBL" id="OOE12423.1"/>
    </source>
</evidence>
<dbReference type="PROSITE" id="PS51462">
    <property type="entry name" value="NUDIX"/>
    <property type="match status" value="1"/>
</dbReference>
<dbReference type="EMBL" id="MQMF01000002">
    <property type="protein sequence ID" value="OOE12423.1"/>
    <property type="molecule type" value="Genomic_DNA"/>
</dbReference>
<dbReference type="GO" id="GO:0016787">
    <property type="term" value="F:hydrolase activity"/>
    <property type="evidence" value="ECO:0007669"/>
    <property type="project" value="UniProtKB-KW"/>
</dbReference>
<dbReference type="AlphaFoldDB" id="A0A1V3G7Q2"/>
<organism evidence="4 5">
    <name type="scientific">Fictibacillus arsenicus</name>
    <dbReference type="NCBI Taxonomy" id="255247"/>
    <lineage>
        <taxon>Bacteria</taxon>
        <taxon>Bacillati</taxon>
        <taxon>Bacillota</taxon>
        <taxon>Bacilli</taxon>
        <taxon>Bacillales</taxon>
        <taxon>Fictibacillaceae</taxon>
        <taxon>Fictibacillus</taxon>
    </lineage>
</organism>
<dbReference type="PANTHER" id="PTHR43046">
    <property type="entry name" value="GDP-MANNOSE MANNOSYL HYDROLASE"/>
    <property type="match status" value="1"/>
</dbReference>
<gene>
    <name evidence="4" type="ORF">UN64_09995</name>
</gene>
<evidence type="ECO:0000259" key="3">
    <source>
        <dbReference type="PROSITE" id="PS51462"/>
    </source>
</evidence>
<keyword evidence="2" id="KW-0378">Hydrolase</keyword>
<dbReference type="Gene3D" id="3.90.79.10">
    <property type="entry name" value="Nucleoside Triphosphate Pyrophosphohydrolase"/>
    <property type="match status" value="1"/>
</dbReference>
<dbReference type="InterPro" id="IPR015797">
    <property type="entry name" value="NUDIX_hydrolase-like_dom_sf"/>
</dbReference>
<comment type="caution">
    <text evidence="4">The sequence shown here is derived from an EMBL/GenBank/DDBJ whole genome shotgun (WGS) entry which is preliminary data.</text>
</comment>
<proteinExistence type="predicted"/>
<evidence type="ECO:0000256" key="1">
    <source>
        <dbReference type="ARBA" id="ARBA00001946"/>
    </source>
</evidence>
<dbReference type="InterPro" id="IPR000086">
    <property type="entry name" value="NUDIX_hydrolase_dom"/>
</dbReference>
<feature type="domain" description="Nudix hydrolase" evidence="3">
    <location>
        <begin position="1"/>
        <end position="123"/>
    </location>
</feature>
<name>A0A1V3G7Q2_9BACL</name>
<protein>
    <recommendedName>
        <fullName evidence="3">Nudix hydrolase domain-containing protein</fullName>
    </recommendedName>
</protein>
<dbReference type="OrthoDB" id="9810648at2"/>
<dbReference type="SUPFAM" id="SSF55811">
    <property type="entry name" value="Nudix"/>
    <property type="match status" value="1"/>
</dbReference>
<evidence type="ECO:0000313" key="5">
    <source>
        <dbReference type="Proteomes" id="UP000188597"/>
    </source>
</evidence>
<accession>A0A1V3G7Q2</accession>
<sequence>MPSVGVFAAIFDQYNRILLVQIKYGSRNWTLPGGHLEANESPIYGVKREVLEETSYIIDVSHLISTYSAPIKDDLVLLFRATIIGQQNWATNDEIEEFGFFPKEQLPLQLHSWNRKRIEDAFQNLKSNLCIFE</sequence>
<dbReference type="PANTHER" id="PTHR43046:SF14">
    <property type="entry name" value="MUTT_NUDIX FAMILY PROTEIN"/>
    <property type="match status" value="1"/>
</dbReference>
<comment type="cofactor">
    <cofactor evidence="1">
        <name>Mg(2+)</name>
        <dbReference type="ChEBI" id="CHEBI:18420"/>
    </cofactor>
</comment>
<dbReference type="Proteomes" id="UP000188597">
    <property type="component" value="Unassembled WGS sequence"/>
</dbReference>
<evidence type="ECO:0000256" key="2">
    <source>
        <dbReference type="ARBA" id="ARBA00022801"/>
    </source>
</evidence>
<dbReference type="Pfam" id="PF00293">
    <property type="entry name" value="NUDIX"/>
    <property type="match status" value="1"/>
</dbReference>
<reference evidence="4 5" key="1">
    <citation type="submission" date="2016-11" db="EMBL/GenBank/DDBJ databases">
        <authorList>
            <person name="Jaros S."/>
            <person name="Januszkiewicz K."/>
            <person name="Wedrychowicz H."/>
        </authorList>
    </citation>
    <scope>NUCLEOTIDE SEQUENCE [LARGE SCALE GENOMIC DNA]</scope>
    <source>
        <strain evidence="4 5">Con a/3</strain>
    </source>
</reference>